<dbReference type="KEGG" id="cqu:CpipJ_CPIJ016801"/>
<dbReference type="Proteomes" id="UP000002320">
    <property type="component" value="Unassembled WGS sequence"/>
</dbReference>
<evidence type="ECO:0000256" key="9">
    <source>
        <dbReference type="ARBA" id="ARBA00023224"/>
    </source>
</evidence>
<feature type="transmembrane region" description="Helical" evidence="10">
    <location>
        <begin position="280"/>
        <end position="300"/>
    </location>
</feature>
<comment type="subcellular location">
    <subcellularLocation>
        <location evidence="1 10">Cell membrane</location>
        <topology evidence="1 10">Multi-pass membrane protein</topology>
    </subcellularLocation>
</comment>
<dbReference type="HOGENOM" id="CLU_052091_0_0_1"/>
<sequence>MANWRTYWYRFRRWVQSRRESYYEFNCDSEFFVGMNICALVGKIQMDSDDRGPKRLWKLFRVAMVLIFGLIGWRFYLDVVEGELEFVKLINNVFICSTLLVTSVRSALIGWCYGDIGKIRAYCNGRQFLREDPEVFEIRRKAYFVVKNVTVVILSNLVVFLSAPSLMIDVPAFRLPFTIPNMEWATYVCQKVHILMIMTVGVNFMMNVLIIFMILFGLITEGKVADCAFSRVFHQALNRQTESGFWNELNDRFDECIEQHSLLLKKIALMRNLFESTFLVTYYSTTLHIAGGAFFLISSFKSFDMYMLQMINVIVMQIIECFILSRWTTLLNDVHESIGDTVYGLDWPQQLQHSERFSAQYEAVRAKIVLTIERCNQPLRDQSDYHGSNTGGNLERIENLVNQHCETD</sequence>
<evidence type="ECO:0000256" key="8">
    <source>
        <dbReference type="ARBA" id="ARBA00023170"/>
    </source>
</evidence>
<evidence type="ECO:0000256" key="10">
    <source>
        <dbReference type="RuleBase" id="RU351113"/>
    </source>
</evidence>
<gene>
    <name evidence="12" type="primary">6050575</name>
    <name evidence="11" type="ORF">CpipJ_CPIJ016801</name>
</gene>
<keyword evidence="6 10" id="KW-1133">Transmembrane helix</keyword>
<evidence type="ECO:0000256" key="4">
    <source>
        <dbReference type="ARBA" id="ARBA00022692"/>
    </source>
</evidence>
<evidence type="ECO:0000313" key="11">
    <source>
        <dbReference type="EMBL" id="EDS44513.1"/>
    </source>
</evidence>
<evidence type="ECO:0000313" key="13">
    <source>
        <dbReference type="Proteomes" id="UP000002320"/>
    </source>
</evidence>
<keyword evidence="3 10" id="KW-0716">Sensory transduction</keyword>
<reference evidence="12" key="2">
    <citation type="submission" date="2020-05" db="UniProtKB">
        <authorList>
            <consortium name="EnsemblMetazoa"/>
        </authorList>
    </citation>
    <scope>IDENTIFICATION</scope>
    <source>
        <strain evidence="12">JHB</strain>
    </source>
</reference>
<dbReference type="VEuPathDB" id="VectorBase:CQUJHB002383"/>
<keyword evidence="4 10" id="KW-0812">Transmembrane</keyword>
<dbReference type="PANTHER" id="PTHR21137:SF35">
    <property type="entry name" value="ODORANT RECEPTOR 19A-RELATED"/>
    <property type="match status" value="1"/>
</dbReference>
<organism>
    <name type="scientific">Culex quinquefasciatus</name>
    <name type="common">Southern house mosquito</name>
    <name type="synonym">Culex pungens</name>
    <dbReference type="NCBI Taxonomy" id="7176"/>
    <lineage>
        <taxon>Eukaryota</taxon>
        <taxon>Metazoa</taxon>
        <taxon>Ecdysozoa</taxon>
        <taxon>Arthropoda</taxon>
        <taxon>Hexapoda</taxon>
        <taxon>Insecta</taxon>
        <taxon>Pterygota</taxon>
        <taxon>Neoptera</taxon>
        <taxon>Endopterygota</taxon>
        <taxon>Diptera</taxon>
        <taxon>Nematocera</taxon>
        <taxon>Culicoidea</taxon>
        <taxon>Culicidae</taxon>
        <taxon>Culicinae</taxon>
        <taxon>Culicini</taxon>
        <taxon>Culex</taxon>
        <taxon>Culex</taxon>
    </lineage>
</organism>
<evidence type="ECO:0000256" key="2">
    <source>
        <dbReference type="ARBA" id="ARBA00022475"/>
    </source>
</evidence>
<dbReference type="GO" id="GO:0007165">
    <property type="term" value="P:signal transduction"/>
    <property type="evidence" value="ECO:0007669"/>
    <property type="project" value="UniProtKB-KW"/>
</dbReference>
<dbReference type="OrthoDB" id="7726730at2759"/>
<feature type="transmembrane region" description="Helical" evidence="10">
    <location>
        <begin position="149"/>
        <end position="173"/>
    </location>
</feature>
<keyword evidence="13" id="KW-1185">Reference proteome</keyword>
<evidence type="ECO:0000256" key="7">
    <source>
        <dbReference type="ARBA" id="ARBA00023136"/>
    </source>
</evidence>
<dbReference type="EMBL" id="DS232661">
    <property type="protein sequence ID" value="EDS44513.1"/>
    <property type="molecule type" value="Genomic_DNA"/>
</dbReference>
<keyword evidence="2" id="KW-1003">Cell membrane</keyword>
<dbReference type="VEuPathDB" id="VectorBase:CPIJ016801"/>
<proteinExistence type="inferred from homology"/>
<dbReference type="AlphaFoldDB" id="B0XBY4"/>
<evidence type="ECO:0000256" key="3">
    <source>
        <dbReference type="ARBA" id="ARBA00022606"/>
    </source>
</evidence>
<dbReference type="GO" id="GO:0005886">
    <property type="term" value="C:plasma membrane"/>
    <property type="evidence" value="ECO:0007669"/>
    <property type="project" value="UniProtKB-SubCell"/>
</dbReference>
<comment type="similarity">
    <text evidence="10">Belongs to the insect chemoreceptor superfamily. Heteromeric odorant receptor channel (TC 1.A.69) family.</text>
</comment>
<evidence type="ECO:0000256" key="6">
    <source>
        <dbReference type="ARBA" id="ARBA00022989"/>
    </source>
</evidence>
<accession>B0XBY4</accession>
<protein>
    <recommendedName>
        <fullName evidence="10">Odorant receptor</fullName>
    </recommendedName>
</protein>
<dbReference type="InterPro" id="IPR004117">
    <property type="entry name" value="7tm6_olfct_rcpt"/>
</dbReference>
<evidence type="ECO:0000256" key="1">
    <source>
        <dbReference type="ARBA" id="ARBA00004651"/>
    </source>
</evidence>
<dbReference type="EnsemblMetazoa" id="CPIJ016801-RA">
    <property type="protein sequence ID" value="CPIJ016801-PA"/>
    <property type="gene ID" value="CPIJ016801"/>
</dbReference>
<feature type="transmembrane region" description="Helical" evidence="10">
    <location>
        <begin position="59"/>
        <end position="77"/>
    </location>
</feature>
<name>B0XBY4_CULQU</name>
<keyword evidence="7 10" id="KW-0472">Membrane</keyword>
<comment type="caution">
    <text evidence="10">Lacks conserved residue(s) required for the propagation of feature annotation.</text>
</comment>
<dbReference type="GO" id="GO:0005549">
    <property type="term" value="F:odorant binding"/>
    <property type="evidence" value="ECO:0007669"/>
    <property type="project" value="InterPro"/>
</dbReference>
<evidence type="ECO:0000313" key="12">
    <source>
        <dbReference type="EnsemblMetazoa" id="CPIJ016801-PA"/>
    </source>
</evidence>
<dbReference type="InParanoid" id="B0XBY4"/>
<keyword evidence="5 10" id="KW-0552">Olfaction</keyword>
<reference evidence="11" key="1">
    <citation type="submission" date="2007-03" db="EMBL/GenBank/DDBJ databases">
        <title>Annotation of Culex pipiens quinquefasciatus.</title>
        <authorList>
            <consortium name="The Broad Institute Genome Sequencing Platform"/>
            <person name="Atkinson P.W."/>
            <person name="Hemingway J."/>
            <person name="Christensen B.M."/>
            <person name="Higgs S."/>
            <person name="Kodira C."/>
            <person name="Hannick L."/>
            <person name="Megy K."/>
            <person name="O'Leary S."/>
            <person name="Pearson M."/>
            <person name="Haas B.J."/>
            <person name="Mauceli E."/>
            <person name="Wortman J.R."/>
            <person name="Lee N.H."/>
            <person name="Guigo R."/>
            <person name="Stanke M."/>
            <person name="Alvarado L."/>
            <person name="Amedeo P."/>
            <person name="Antoine C.H."/>
            <person name="Arensburger P."/>
            <person name="Bidwell S.L."/>
            <person name="Crawford M."/>
            <person name="Camaro F."/>
            <person name="Devon K."/>
            <person name="Engels R."/>
            <person name="Hammond M."/>
            <person name="Howarth C."/>
            <person name="Koehrsen M."/>
            <person name="Lawson D."/>
            <person name="Montgomery P."/>
            <person name="Nene V."/>
            <person name="Nusbaum C."/>
            <person name="Puiu D."/>
            <person name="Romero-Severson J."/>
            <person name="Severson D.W."/>
            <person name="Shumway M."/>
            <person name="Sisk P."/>
            <person name="Stolte C."/>
            <person name="Zeng Q."/>
            <person name="Eisenstadt E."/>
            <person name="Fraser-Liggett C."/>
            <person name="Strausberg R."/>
            <person name="Galagan J."/>
            <person name="Birren B."/>
            <person name="Collins F.H."/>
        </authorList>
    </citation>
    <scope>NUCLEOTIDE SEQUENCE [LARGE SCALE GENOMIC DNA]</scope>
    <source>
        <strain evidence="11">JHB</strain>
    </source>
</reference>
<keyword evidence="8 10" id="KW-0675">Receptor</keyword>
<evidence type="ECO:0000256" key="5">
    <source>
        <dbReference type="ARBA" id="ARBA00022725"/>
    </source>
</evidence>
<dbReference type="GO" id="GO:0004984">
    <property type="term" value="F:olfactory receptor activity"/>
    <property type="evidence" value="ECO:0007669"/>
    <property type="project" value="InterPro"/>
</dbReference>
<feature type="transmembrane region" description="Helical" evidence="10">
    <location>
        <begin position="193"/>
        <end position="219"/>
    </location>
</feature>
<feature type="transmembrane region" description="Helical" evidence="10">
    <location>
        <begin position="89"/>
        <end position="113"/>
    </location>
</feature>
<keyword evidence="9 10" id="KW-0807">Transducer</keyword>
<dbReference type="PANTHER" id="PTHR21137">
    <property type="entry name" value="ODORANT RECEPTOR"/>
    <property type="match status" value="1"/>
</dbReference>